<evidence type="ECO:0000256" key="3">
    <source>
        <dbReference type="ARBA" id="ARBA00023163"/>
    </source>
</evidence>
<evidence type="ECO:0000256" key="1">
    <source>
        <dbReference type="ARBA" id="ARBA00023015"/>
    </source>
</evidence>
<dbReference type="AlphaFoldDB" id="A0A5K8A2M4"/>
<evidence type="ECO:0000256" key="4">
    <source>
        <dbReference type="PROSITE-ProRule" id="PRU00335"/>
    </source>
</evidence>
<dbReference type="EMBL" id="AP021877">
    <property type="protein sequence ID" value="BBO86696.1"/>
    <property type="molecule type" value="Genomic_DNA"/>
</dbReference>
<accession>A0A5K8A2M4</accession>
<feature type="DNA-binding region" description="H-T-H motif" evidence="4">
    <location>
        <begin position="92"/>
        <end position="111"/>
    </location>
</feature>
<dbReference type="SUPFAM" id="SSF48498">
    <property type="entry name" value="Tetracyclin repressor-like, C-terminal domain"/>
    <property type="match status" value="1"/>
</dbReference>
<gene>
    <name evidence="6" type="ORF">DSCO28_72620</name>
</gene>
<dbReference type="InterPro" id="IPR013570">
    <property type="entry name" value="Tscrpt_reg_YsiA_C"/>
</dbReference>
<dbReference type="PRINTS" id="PR00455">
    <property type="entry name" value="HTHTETR"/>
</dbReference>
<dbReference type="Gene3D" id="1.10.10.60">
    <property type="entry name" value="Homeodomain-like"/>
    <property type="match status" value="1"/>
</dbReference>
<evidence type="ECO:0000313" key="6">
    <source>
        <dbReference type="EMBL" id="BBO86696.1"/>
    </source>
</evidence>
<keyword evidence="2 4" id="KW-0238">DNA-binding</keyword>
<reference evidence="6 7" key="1">
    <citation type="submission" date="2019-11" db="EMBL/GenBank/DDBJ databases">
        <title>Comparative genomics of hydrocarbon-degrading Desulfosarcina strains.</title>
        <authorList>
            <person name="Watanabe M."/>
            <person name="Kojima H."/>
            <person name="Fukui M."/>
        </authorList>
    </citation>
    <scope>NUCLEOTIDE SEQUENCE [LARGE SCALE GENOMIC DNA]</scope>
    <source>
        <strain evidence="6 7">28bB2T</strain>
        <plasmid evidence="7">do28_1 dna</plasmid>
    </source>
</reference>
<proteinExistence type="predicted"/>
<dbReference type="InterPro" id="IPR001647">
    <property type="entry name" value="HTH_TetR"/>
</dbReference>
<evidence type="ECO:0000313" key="7">
    <source>
        <dbReference type="Proteomes" id="UP000425960"/>
    </source>
</evidence>
<dbReference type="InterPro" id="IPR009057">
    <property type="entry name" value="Homeodomain-like_sf"/>
</dbReference>
<dbReference type="PANTHER" id="PTHR47506:SF7">
    <property type="entry name" value="TRANSCRIPTIONAL REGULATORY PROTEIN"/>
    <property type="match status" value="1"/>
</dbReference>
<dbReference type="Pfam" id="PF08359">
    <property type="entry name" value="TetR_C_4"/>
    <property type="match status" value="1"/>
</dbReference>
<dbReference type="Pfam" id="PF00440">
    <property type="entry name" value="TetR_N"/>
    <property type="match status" value="1"/>
</dbReference>
<dbReference type="SUPFAM" id="SSF46689">
    <property type="entry name" value="Homeodomain-like"/>
    <property type="match status" value="1"/>
</dbReference>
<dbReference type="PROSITE" id="PS50977">
    <property type="entry name" value="HTH_TETR_2"/>
    <property type="match status" value="1"/>
</dbReference>
<keyword evidence="3" id="KW-0804">Transcription</keyword>
<dbReference type="PANTHER" id="PTHR47506">
    <property type="entry name" value="TRANSCRIPTIONAL REGULATORY PROTEIN"/>
    <property type="match status" value="1"/>
</dbReference>
<geneLocation type="plasmid" evidence="7">
    <name>do28_1 dna</name>
</geneLocation>
<evidence type="ECO:0000259" key="5">
    <source>
        <dbReference type="PROSITE" id="PS50977"/>
    </source>
</evidence>
<keyword evidence="1" id="KW-0805">Transcription regulation</keyword>
<dbReference type="GO" id="GO:0003677">
    <property type="term" value="F:DNA binding"/>
    <property type="evidence" value="ECO:0007669"/>
    <property type="project" value="UniProtKB-UniRule"/>
</dbReference>
<dbReference type="Proteomes" id="UP000425960">
    <property type="component" value="Plasmid Do28_1"/>
</dbReference>
<dbReference type="KEGG" id="dov:DSCO28_72620"/>
<evidence type="ECO:0000256" key="2">
    <source>
        <dbReference type="ARBA" id="ARBA00023125"/>
    </source>
</evidence>
<name>A0A5K8A2M4_9BACT</name>
<dbReference type="InterPro" id="IPR036271">
    <property type="entry name" value="Tet_transcr_reg_TetR-rel_C_sf"/>
</dbReference>
<dbReference type="Gene3D" id="1.10.357.10">
    <property type="entry name" value="Tetracycline Repressor, domain 2"/>
    <property type="match status" value="1"/>
</dbReference>
<feature type="domain" description="HTH tetR-type" evidence="5">
    <location>
        <begin position="69"/>
        <end position="129"/>
    </location>
</feature>
<sequence>MGPDDGPTKLIGVVGAPNTFSQTKTLLKKHGLCQAFTNKINLFDKRTNIYYVNLYSPIFVMVKKRFRTAVRHDQIAEAALDIVRSEGTRGLNVAEVAKRVGLVPSAVYRHFKNKSEIVGAVLALIQKRLNQNYKRVIQLDLEPLEKLNLLLTEHVALICSNNAIPRIIFSEEVAGGIPEKQQQLHGIIRDVIKNVSSVVAEGQKKGFIRKDISAENIAISYLGMIQPAAIIWSLSDGEFDLIQHSKNAWKLFLDAIHRSP</sequence>
<protein>
    <recommendedName>
        <fullName evidence="5">HTH tetR-type domain-containing protein</fullName>
    </recommendedName>
</protein>
<organism evidence="6 7">
    <name type="scientific">Desulfosarcina ovata subsp. sediminis</name>
    <dbReference type="NCBI Taxonomy" id="885957"/>
    <lineage>
        <taxon>Bacteria</taxon>
        <taxon>Pseudomonadati</taxon>
        <taxon>Thermodesulfobacteriota</taxon>
        <taxon>Desulfobacteria</taxon>
        <taxon>Desulfobacterales</taxon>
        <taxon>Desulfosarcinaceae</taxon>
        <taxon>Desulfosarcina</taxon>
    </lineage>
</organism>
<keyword evidence="6" id="KW-0614">Plasmid</keyword>